<name>A0A2L2SUY4_9HYPO</name>
<organism evidence="2 3">
    <name type="scientific">Fusarium venenatum</name>
    <dbReference type="NCBI Taxonomy" id="56646"/>
    <lineage>
        <taxon>Eukaryota</taxon>
        <taxon>Fungi</taxon>
        <taxon>Dikarya</taxon>
        <taxon>Ascomycota</taxon>
        <taxon>Pezizomycotina</taxon>
        <taxon>Sordariomycetes</taxon>
        <taxon>Hypocreomycetidae</taxon>
        <taxon>Hypocreales</taxon>
        <taxon>Nectriaceae</taxon>
        <taxon>Fusarium</taxon>
    </lineage>
</organism>
<feature type="region of interest" description="Disordered" evidence="1">
    <location>
        <begin position="134"/>
        <end position="161"/>
    </location>
</feature>
<dbReference type="STRING" id="56646.A0A2L2SUY4"/>
<protein>
    <submittedName>
        <fullName evidence="2">Uncharacterized protein</fullName>
    </submittedName>
</protein>
<evidence type="ECO:0000313" key="2">
    <source>
        <dbReference type="EMBL" id="CEI60258.1"/>
    </source>
</evidence>
<evidence type="ECO:0000313" key="3">
    <source>
        <dbReference type="Proteomes" id="UP000245910"/>
    </source>
</evidence>
<keyword evidence="3" id="KW-1185">Reference proteome</keyword>
<dbReference type="Proteomes" id="UP000245910">
    <property type="component" value="Chromosome II"/>
</dbReference>
<proteinExistence type="predicted"/>
<reference evidence="3" key="1">
    <citation type="submission" date="2014-10" db="EMBL/GenBank/DDBJ databases">
        <authorList>
            <person name="King R."/>
        </authorList>
    </citation>
    <scope>NUCLEOTIDE SEQUENCE [LARGE SCALE GENOMIC DNA]</scope>
    <source>
        <strain evidence="3">A3/5</strain>
    </source>
</reference>
<accession>A0A2L2SUY4</accession>
<dbReference type="EMBL" id="LN649230">
    <property type="protein sequence ID" value="CEI60258.1"/>
    <property type="molecule type" value="Genomic_DNA"/>
</dbReference>
<evidence type="ECO:0000256" key="1">
    <source>
        <dbReference type="SAM" id="MobiDB-lite"/>
    </source>
</evidence>
<sequence length="1517" mass="170703">MIMTDAPEEPKQPRGPEQSVLVPLKLDAFVFNSLVCDGIPPKAPATPNSHHEPTAAKIAPIEQPNYTFLRLDSTLIQPDIQNPVDLYNSWPSSSNSRHTNLGTNNTYPQRIGVYLHWTLPRFFRSGLELPKQDKKLKPRGKSAFEGGDKPKPSPSKDYTSSVFPSVPNRWLVIRHIPDKGTIVPSDAEVPEFSGWVIESDRRWELKNLGMEVDLQTDVSPFIAAGDEGNKDEDKKDNTVSKQAEVFIGSKTPLESWVEQYQPKSDKTIPGGTADDKSQAKFLPHFSLLTSSNQLFADYQPHNPNVFSMCDNFEYEKGKFLEKATAHYYVVGWYSEPKNDLMFGPLLAKNPDGSKRSRNEKLEALKSKIKLENSEGKQLKDDQVATMFSFWLDDKTQTRMVCHGSMYEVKWDSKNKPDKVPADMFCTQLNTTLPLAVGTTPLDAMTTYARAHTCLPSKNTDDKEVTVPQLEKWITELERHLLSRDDGIETQNQASDMLYNWNFARSDGGQNWNAAGMDQKAESPNRPGGTPLDLVDKLRDLNIQQKFLDAIQRAMSRVRRDMFAVWWNCVTDDTADELFADKAQTLKTKFDALEVKKTACEAAIKELVDEKKMQKGALPTFYQQRDPTLLVGGVSSGWQYDYLDDLLVRLDEQVIVTTKKPEKDNTVTSPWDDFEKSFGGKFPDTVKSSIARLFAEFQALDPAHKALKEEPERKTTSPPLFHDQYSAQNPRLEVQISTDGEKENLWRDRWNNTQPWFPLFLEWEVEYHHIPFETWDLAKTTSRSSNMPQLRYGIPSDKIVREKEPPKGKKLPVDEEPDKQRIQGRVLILPQPSFSLGAKIEQLFAGTPQPILDHSDDYLSPENRALLQKELYKLAFLSAPLAGLSAHLTTVLQGNHIKPNMRNAETNKLDPIKEALRPKAGLDDKKMQIIDIETDSTPFGTSMRSPVGPKNTLFKPVTHGQFRFTKLNIIDKFGQAIHAITPSAEILPEPILPCISEWYAPQLIGKTEAPNVVAPRDLEAARFDGAKDDPQECPPKNQQKCEFIQVPPMINQYSRLNASFVVRVSSDKEKEKKPELQADPEPVPLKPYAWRPASEWENPVWGWVLINYANQGIQIFTQDGSFYREVRLGGPKGAQSTPAWLPFRPPKPDEACKNMTPEMAQLGLLVARLGNVDFLRAFWEMIMKATLNLQPAPEAYAGFTNAALVGRPLALCQAGWSVELAVDALTSQARGENPIPRKLLGKSREAHKIEDDDSDEENNNPGQYAFKVKIGDKQKGFDGLVGVLRCDKYADLKTQKGLGLKLDTVYSDYVDQGDAFQKDEGGKDVISPMSPLVLRPFYLSPNSVSGGKEYEEECNKKLSVRTILIDPFSPIHAYSGILPVRELILPPWTWQAALSKMAAFFHAGPIVLTKDVPSEFKEERELSSDDPNISVPDVIPGEGPVRLPELGNGGWAWLQPYYGNNGESFDAQVGEKDAPERYMILPTAPEDQGARFEEGPYTMVEGYLLKVNENEKSGKKKP</sequence>
<feature type="region of interest" description="Disordered" evidence="1">
    <location>
        <begin position="1232"/>
        <end position="1261"/>
    </location>
</feature>